<dbReference type="InterPro" id="IPR008971">
    <property type="entry name" value="HSP40/DnaJ_pept-bd"/>
</dbReference>
<dbReference type="EMBL" id="JAFIRR010000051">
    <property type="protein sequence ID" value="MCO6416232.1"/>
    <property type="molecule type" value="Genomic_DNA"/>
</dbReference>
<reference evidence="3 4" key="1">
    <citation type="submission" date="2021-12" db="EMBL/GenBank/DDBJ databases">
        <title>Siccirubricoccus leaddurans sp. nov., a high concentration Zn2+ tolerance bacterium.</title>
        <authorList>
            <person name="Cao Y."/>
        </authorList>
    </citation>
    <scope>NUCLEOTIDE SEQUENCE [LARGE SCALE GENOMIC DNA]</scope>
    <source>
        <strain evidence="3 4">KC 17139</strain>
    </source>
</reference>
<keyword evidence="4" id="KW-1185">Reference proteome</keyword>
<dbReference type="PANTHER" id="PTHR43096">
    <property type="entry name" value="DNAJ HOMOLOG 1, MITOCHONDRIAL-RELATED"/>
    <property type="match status" value="1"/>
</dbReference>
<name>A0ABT1D2V3_9PROT</name>
<gene>
    <name evidence="3" type="ORF">JYK14_08630</name>
</gene>
<evidence type="ECO:0000256" key="1">
    <source>
        <dbReference type="ARBA" id="ARBA00023186"/>
    </source>
</evidence>
<dbReference type="Pfam" id="PF01556">
    <property type="entry name" value="DnaJ_C"/>
    <property type="match status" value="1"/>
</dbReference>
<evidence type="ECO:0000313" key="3">
    <source>
        <dbReference type="EMBL" id="MCO6416232.1"/>
    </source>
</evidence>
<dbReference type="Pfam" id="PF00226">
    <property type="entry name" value="DnaJ"/>
    <property type="match status" value="1"/>
</dbReference>
<accession>A0ABT1D2V3</accession>
<dbReference type="Proteomes" id="UP001523392">
    <property type="component" value="Unassembled WGS sequence"/>
</dbReference>
<dbReference type="CDD" id="cd06257">
    <property type="entry name" value="DnaJ"/>
    <property type="match status" value="1"/>
</dbReference>
<dbReference type="SMART" id="SM00271">
    <property type="entry name" value="DnaJ"/>
    <property type="match status" value="1"/>
</dbReference>
<keyword evidence="1" id="KW-0143">Chaperone</keyword>
<proteinExistence type="predicted"/>
<dbReference type="Gene3D" id="2.60.260.20">
    <property type="entry name" value="Urease metallochaperone UreE, N-terminal domain"/>
    <property type="match status" value="2"/>
</dbReference>
<dbReference type="InterPro" id="IPR001623">
    <property type="entry name" value="DnaJ_domain"/>
</dbReference>
<protein>
    <submittedName>
        <fullName evidence="3">J domain-containing protein</fullName>
    </submittedName>
</protein>
<comment type="caution">
    <text evidence="3">The sequence shown here is derived from an EMBL/GenBank/DDBJ whole genome shotgun (WGS) entry which is preliminary data.</text>
</comment>
<dbReference type="InterPro" id="IPR018253">
    <property type="entry name" value="DnaJ_domain_CS"/>
</dbReference>
<dbReference type="SUPFAM" id="SSF49493">
    <property type="entry name" value="HSP40/DnaJ peptide-binding domain"/>
    <property type="match status" value="2"/>
</dbReference>
<dbReference type="Gene3D" id="1.10.287.110">
    <property type="entry name" value="DnaJ domain"/>
    <property type="match status" value="1"/>
</dbReference>
<organism evidence="3 4">
    <name type="scientific">Siccirubricoccus soli</name>
    <dbReference type="NCBI Taxonomy" id="2899147"/>
    <lineage>
        <taxon>Bacteria</taxon>
        <taxon>Pseudomonadati</taxon>
        <taxon>Pseudomonadota</taxon>
        <taxon>Alphaproteobacteria</taxon>
        <taxon>Acetobacterales</taxon>
        <taxon>Roseomonadaceae</taxon>
        <taxon>Siccirubricoccus</taxon>
    </lineage>
</organism>
<dbReference type="InterPro" id="IPR036869">
    <property type="entry name" value="J_dom_sf"/>
</dbReference>
<dbReference type="PROSITE" id="PS50076">
    <property type="entry name" value="DNAJ_2"/>
    <property type="match status" value="1"/>
</dbReference>
<dbReference type="PANTHER" id="PTHR43096:SF52">
    <property type="entry name" value="DNAJ HOMOLOG 1, MITOCHONDRIAL-RELATED"/>
    <property type="match status" value="1"/>
</dbReference>
<evidence type="ECO:0000259" key="2">
    <source>
        <dbReference type="PROSITE" id="PS50076"/>
    </source>
</evidence>
<dbReference type="PROSITE" id="PS00636">
    <property type="entry name" value="DNAJ_1"/>
    <property type="match status" value="1"/>
</dbReference>
<evidence type="ECO:0000313" key="4">
    <source>
        <dbReference type="Proteomes" id="UP001523392"/>
    </source>
</evidence>
<feature type="domain" description="J" evidence="2">
    <location>
        <begin position="3"/>
        <end position="68"/>
    </location>
</feature>
<sequence>MEDPYAVLGVPKTASAEEIRKAYRRLAKQWHPDTNPDKPEAEARFKSVSAAYALLSDAEQRARYDRGEIDASGAERAPPGGAGGWRDWAEAPQGARYRSYGFSPEAGEIDPEEFEELLARAFGGARRAGPRRGADIEVMLRIPFLDAVRGAVRQITLPDGKQVSLTIPKGAEEGMVLRLAGQGRPGRGEGAPPGDLLAALEIEPHPFFRREGKDILLDLPVTLQEAVLGARIEVPTIEGPVTMTIPPHSGEGTRLRLRGRGIEGGHQIAVLHVVLPQGSEPALEEFLRNWMPEDRRNPRAGMQAP</sequence>
<dbReference type="RefSeq" id="WP_252952841.1">
    <property type="nucleotide sequence ID" value="NZ_JAFIRR010000051.1"/>
</dbReference>
<dbReference type="InterPro" id="IPR002939">
    <property type="entry name" value="DnaJ_C"/>
</dbReference>
<dbReference type="SUPFAM" id="SSF46565">
    <property type="entry name" value="Chaperone J-domain"/>
    <property type="match status" value="1"/>
</dbReference>
<dbReference type="CDD" id="cd10747">
    <property type="entry name" value="DnaJ_C"/>
    <property type="match status" value="1"/>
</dbReference>
<dbReference type="PRINTS" id="PR00625">
    <property type="entry name" value="JDOMAIN"/>
</dbReference>